<dbReference type="SUPFAM" id="SSF53448">
    <property type="entry name" value="Nucleotide-diphospho-sugar transferases"/>
    <property type="match status" value="1"/>
</dbReference>
<gene>
    <name evidence="4" type="ORF">IAD41_09895</name>
</gene>
<dbReference type="InterPro" id="IPR029044">
    <property type="entry name" value="Nucleotide-diphossugar_trans"/>
</dbReference>
<keyword evidence="1" id="KW-0328">Glycosyltransferase</keyword>
<dbReference type="PANTHER" id="PTHR22916:SF51">
    <property type="entry name" value="GLYCOSYLTRANSFERASE EPSH-RELATED"/>
    <property type="match status" value="1"/>
</dbReference>
<evidence type="ECO:0000259" key="3">
    <source>
        <dbReference type="Pfam" id="PF00535"/>
    </source>
</evidence>
<dbReference type="GO" id="GO:0016757">
    <property type="term" value="F:glycosyltransferase activity"/>
    <property type="evidence" value="ECO:0007669"/>
    <property type="project" value="UniProtKB-KW"/>
</dbReference>
<evidence type="ECO:0000313" key="4">
    <source>
        <dbReference type="EMBL" id="HIS83902.1"/>
    </source>
</evidence>
<comment type="caution">
    <text evidence="4">The sequence shown here is derived from an EMBL/GenBank/DDBJ whole genome shotgun (WGS) entry which is preliminary data.</text>
</comment>
<dbReference type="Gene3D" id="3.90.550.10">
    <property type="entry name" value="Spore Coat Polysaccharide Biosynthesis Protein SpsA, Chain A"/>
    <property type="match status" value="1"/>
</dbReference>
<proteinExistence type="predicted"/>
<evidence type="ECO:0000256" key="1">
    <source>
        <dbReference type="ARBA" id="ARBA00022676"/>
    </source>
</evidence>
<reference evidence="4" key="2">
    <citation type="journal article" date="2021" name="PeerJ">
        <title>Extensive microbial diversity within the chicken gut microbiome revealed by metagenomics and culture.</title>
        <authorList>
            <person name="Gilroy R."/>
            <person name="Ravi A."/>
            <person name="Getino M."/>
            <person name="Pursley I."/>
            <person name="Horton D.L."/>
            <person name="Alikhan N.F."/>
            <person name="Baker D."/>
            <person name="Gharbi K."/>
            <person name="Hall N."/>
            <person name="Watson M."/>
            <person name="Adriaenssens E.M."/>
            <person name="Foster-Nyarko E."/>
            <person name="Jarju S."/>
            <person name="Secka A."/>
            <person name="Antonio M."/>
            <person name="Oren A."/>
            <person name="Chaudhuri R.R."/>
            <person name="La Ragione R."/>
            <person name="Hildebrand F."/>
            <person name="Pallen M.J."/>
        </authorList>
    </citation>
    <scope>NUCLEOTIDE SEQUENCE</scope>
    <source>
        <strain evidence="4">CHK152-2994</strain>
    </source>
</reference>
<dbReference type="Pfam" id="PF00535">
    <property type="entry name" value="Glycos_transf_2"/>
    <property type="match status" value="1"/>
</dbReference>
<dbReference type="AlphaFoldDB" id="A0A9D1K4J9"/>
<dbReference type="Proteomes" id="UP000824139">
    <property type="component" value="Unassembled WGS sequence"/>
</dbReference>
<dbReference type="PANTHER" id="PTHR22916">
    <property type="entry name" value="GLYCOSYLTRANSFERASE"/>
    <property type="match status" value="1"/>
</dbReference>
<sequence>MPEAQVSIVIPIWNTEKYLERCLQSLVNQTLQIIEIICVNNGSTDRCGEIIENFAKSDKRIKVINIEHGSISNARNTGIAAASAPYITFVDSDDWVEPTCYDEALKEFSKDSEIDLVCWGANIVNSDLPENAPGLVNARKYHKIGITGKHKVTDQTPFKTTVCIWNKLFKTDIIKNNNVISPLDVELLEDTSFLYTYLANCNYAYFMDKYFYNYVQRKNSGYEKILSGESNIIAPRLQNLNYISTYYKNKNMLYEKSGIINYLLEQWLRQDYKNAREENKTKVLEKAVAIADKFDGKFLENSLIKHLQAKNFDTVIDIINNNYHKLFGNKFFGLFQVADYDKYALRLFGMKISFKHKRLSKGAQWKQ</sequence>
<name>A0A9D1K4J9_9BACT</name>
<accession>A0A9D1K4J9</accession>
<evidence type="ECO:0000313" key="5">
    <source>
        <dbReference type="Proteomes" id="UP000824139"/>
    </source>
</evidence>
<dbReference type="InterPro" id="IPR001173">
    <property type="entry name" value="Glyco_trans_2-like"/>
</dbReference>
<dbReference type="EMBL" id="DVJO01000217">
    <property type="protein sequence ID" value="HIS83902.1"/>
    <property type="molecule type" value="Genomic_DNA"/>
</dbReference>
<dbReference type="CDD" id="cd00761">
    <property type="entry name" value="Glyco_tranf_GTA_type"/>
    <property type="match status" value="1"/>
</dbReference>
<keyword evidence="2" id="KW-0808">Transferase</keyword>
<feature type="domain" description="Glycosyltransferase 2-like" evidence="3">
    <location>
        <begin position="7"/>
        <end position="164"/>
    </location>
</feature>
<organism evidence="4 5">
    <name type="scientific">Candidatus Scatenecus faecavium</name>
    <dbReference type="NCBI Taxonomy" id="2840915"/>
    <lineage>
        <taxon>Bacteria</taxon>
        <taxon>Candidatus Scatenecus</taxon>
    </lineage>
</organism>
<reference evidence="4" key="1">
    <citation type="submission" date="2020-10" db="EMBL/GenBank/DDBJ databases">
        <authorList>
            <person name="Gilroy R."/>
        </authorList>
    </citation>
    <scope>NUCLEOTIDE SEQUENCE</scope>
    <source>
        <strain evidence="4">CHK152-2994</strain>
    </source>
</reference>
<protein>
    <submittedName>
        <fullName evidence="4">Glycosyltransferase family 2 protein</fullName>
    </submittedName>
</protein>
<evidence type="ECO:0000256" key="2">
    <source>
        <dbReference type="ARBA" id="ARBA00022679"/>
    </source>
</evidence>